<reference evidence="2 3" key="1">
    <citation type="submission" date="2018-10" db="EMBL/GenBank/DDBJ databases">
        <title>Xanthobacter tagetidis genome sequencing and assembly.</title>
        <authorList>
            <person name="Maclea K.S."/>
            <person name="Goen A.E."/>
            <person name="Fatima S.A."/>
        </authorList>
    </citation>
    <scope>NUCLEOTIDE SEQUENCE [LARGE SCALE GENOMIC DNA]</scope>
    <source>
        <strain evidence="2 3">ATCC 700314</strain>
    </source>
</reference>
<comment type="caution">
    <text evidence="2">The sequence shown here is derived from an EMBL/GenBank/DDBJ whole genome shotgun (WGS) entry which is preliminary data.</text>
</comment>
<feature type="domain" description="DUF6968" evidence="1">
    <location>
        <begin position="4"/>
        <end position="94"/>
    </location>
</feature>
<keyword evidence="3" id="KW-1185">Reference proteome</keyword>
<proteinExistence type="predicted"/>
<evidence type="ECO:0000259" key="1">
    <source>
        <dbReference type="Pfam" id="PF22302"/>
    </source>
</evidence>
<dbReference type="Pfam" id="PF22302">
    <property type="entry name" value="DUF6968"/>
    <property type="match status" value="1"/>
</dbReference>
<accession>A0A3L7AG43</accession>
<dbReference type="InterPro" id="IPR054241">
    <property type="entry name" value="DUF6968"/>
</dbReference>
<gene>
    <name evidence="2" type="ORF">D9R14_10130</name>
</gene>
<dbReference type="RefSeq" id="WP_121623214.1">
    <property type="nucleotide sequence ID" value="NZ_JACIIW010000005.1"/>
</dbReference>
<evidence type="ECO:0000313" key="3">
    <source>
        <dbReference type="Proteomes" id="UP000269692"/>
    </source>
</evidence>
<evidence type="ECO:0000313" key="2">
    <source>
        <dbReference type="EMBL" id="RLP78621.1"/>
    </source>
</evidence>
<dbReference type="EMBL" id="RCTF01000007">
    <property type="protein sequence ID" value="RLP78621.1"/>
    <property type="molecule type" value="Genomic_DNA"/>
</dbReference>
<sequence>MMIAERLLLLFVDGAEVGVPVRISAPVAAAKDWSCHFAIHWPDGVRDDTVYGIDAVQALFLTMQMVGAQLYMSDAHSEGRLRWCEPGGGYGFPVPKAMRDELIGDDARVDGND</sequence>
<dbReference type="Proteomes" id="UP000269692">
    <property type="component" value="Unassembled WGS sequence"/>
</dbReference>
<dbReference type="AlphaFoldDB" id="A0A3L7AG43"/>
<name>A0A3L7AG43_9HYPH</name>
<organism evidence="2 3">
    <name type="scientific">Xanthobacter tagetidis</name>
    <dbReference type="NCBI Taxonomy" id="60216"/>
    <lineage>
        <taxon>Bacteria</taxon>
        <taxon>Pseudomonadati</taxon>
        <taxon>Pseudomonadota</taxon>
        <taxon>Alphaproteobacteria</taxon>
        <taxon>Hyphomicrobiales</taxon>
        <taxon>Xanthobacteraceae</taxon>
        <taxon>Xanthobacter</taxon>
    </lineage>
</organism>
<protein>
    <recommendedName>
        <fullName evidence="1">DUF6968 domain-containing protein</fullName>
    </recommendedName>
</protein>
<dbReference type="OrthoDB" id="7276171at2"/>